<feature type="compositionally biased region" description="Low complexity" evidence="3">
    <location>
        <begin position="1"/>
        <end position="17"/>
    </location>
</feature>
<evidence type="ECO:0000259" key="4">
    <source>
        <dbReference type="PROSITE" id="PS50303"/>
    </source>
</evidence>
<comment type="caution">
    <text evidence="5">The sequence shown here is derived from an EMBL/GenBank/DDBJ whole genome shotgun (WGS) entry which is preliminary data.</text>
</comment>
<feature type="repeat" description="Pumilio" evidence="2">
    <location>
        <begin position="644"/>
        <end position="679"/>
    </location>
</feature>
<proteinExistence type="predicted"/>
<feature type="compositionally biased region" description="Low complexity" evidence="3">
    <location>
        <begin position="346"/>
        <end position="360"/>
    </location>
</feature>
<keyword evidence="6" id="KW-1185">Reference proteome</keyword>
<evidence type="ECO:0000256" key="2">
    <source>
        <dbReference type="PROSITE-ProRule" id="PRU00317"/>
    </source>
</evidence>
<feature type="compositionally biased region" description="Low complexity" evidence="3">
    <location>
        <begin position="161"/>
        <end position="183"/>
    </location>
</feature>
<dbReference type="PANTHER" id="PTHR12537:SF13">
    <property type="entry name" value="PUMILIO HOMOLOGY DOMAIN FAMILY MEMBER 4"/>
    <property type="match status" value="1"/>
</dbReference>
<dbReference type="Gene3D" id="1.25.10.10">
    <property type="entry name" value="Leucine-rich Repeat Variant"/>
    <property type="match status" value="1"/>
</dbReference>
<gene>
    <name evidence="5" type="ORF">SEMRO_517_G158610.1</name>
</gene>
<dbReference type="AlphaFoldDB" id="A0A9N8E042"/>
<feature type="compositionally biased region" description="Polar residues" evidence="3">
    <location>
        <begin position="18"/>
        <end position="31"/>
    </location>
</feature>
<feature type="repeat" description="Pumilio" evidence="2">
    <location>
        <begin position="487"/>
        <end position="522"/>
    </location>
</feature>
<feature type="compositionally biased region" description="Low complexity" evidence="3">
    <location>
        <begin position="51"/>
        <end position="75"/>
    </location>
</feature>
<feature type="repeat" description="Pumilio" evidence="2">
    <location>
        <begin position="680"/>
        <end position="715"/>
    </location>
</feature>
<feature type="compositionally biased region" description="Polar residues" evidence="3">
    <location>
        <begin position="212"/>
        <end position="237"/>
    </location>
</feature>
<reference evidence="5" key="1">
    <citation type="submission" date="2020-06" db="EMBL/GenBank/DDBJ databases">
        <authorList>
            <consortium name="Plant Systems Biology data submission"/>
        </authorList>
    </citation>
    <scope>NUCLEOTIDE SEQUENCE</scope>
    <source>
        <strain evidence="5">D6</strain>
    </source>
</reference>
<evidence type="ECO:0000313" key="6">
    <source>
        <dbReference type="Proteomes" id="UP001153069"/>
    </source>
</evidence>
<dbReference type="InterPro" id="IPR011989">
    <property type="entry name" value="ARM-like"/>
</dbReference>
<evidence type="ECO:0000256" key="1">
    <source>
        <dbReference type="ARBA" id="ARBA00022737"/>
    </source>
</evidence>
<feature type="repeat" description="Pumilio" evidence="2">
    <location>
        <begin position="608"/>
        <end position="643"/>
    </location>
</feature>
<dbReference type="PANTHER" id="PTHR12537">
    <property type="entry name" value="RNA BINDING PROTEIN PUMILIO-RELATED"/>
    <property type="match status" value="1"/>
</dbReference>
<dbReference type="SUPFAM" id="SSF48371">
    <property type="entry name" value="ARM repeat"/>
    <property type="match status" value="1"/>
</dbReference>
<feature type="compositionally biased region" description="Low complexity" evidence="3">
    <location>
        <begin position="94"/>
        <end position="106"/>
    </location>
</feature>
<feature type="region of interest" description="Disordered" evidence="3">
    <location>
        <begin position="151"/>
        <end position="360"/>
    </location>
</feature>
<feature type="compositionally biased region" description="Basic and acidic residues" evidence="3">
    <location>
        <begin position="198"/>
        <end position="211"/>
    </location>
</feature>
<dbReference type="OrthoDB" id="668540at2759"/>
<dbReference type="FunFam" id="1.25.10.10:FF:000237">
    <property type="entry name" value="Pumilio homolog 9"/>
    <property type="match status" value="1"/>
</dbReference>
<dbReference type="EMBL" id="CAICTM010000516">
    <property type="protein sequence ID" value="CAB9512072.1"/>
    <property type="molecule type" value="Genomic_DNA"/>
</dbReference>
<dbReference type="CDD" id="cd07920">
    <property type="entry name" value="Pumilio"/>
    <property type="match status" value="1"/>
</dbReference>
<dbReference type="GO" id="GO:0010608">
    <property type="term" value="P:post-transcriptional regulation of gene expression"/>
    <property type="evidence" value="ECO:0007669"/>
    <property type="project" value="TreeGrafter"/>
</dbReference>
<evidence type="ECO:0000313" key="5">
    <source>
        <dbReference type="EMBL" id="CAB9512072.1"/>
    </source>
</evidence>
<dbReference type="Pfam" id="PF00806">
    <property type="entry name" value="PUF"/>
    <property type="match status" value="8"/>
</dbReference>
<name>A0A9N8E042_9STRA</name>
<keyword evidence="1" id="KW-0677">Repeat</keyword>
<evidence type="ECO:0000256" key="3">
    <source>
        <dbReference type="SAM" id="MobiDB-lite"/>
    </source>
</evidence>
<dbReference type="InterPro" id="IPR001313">
    <property type="entry name" value="Pumilio_RNA-bd_rpt"/>
</dbReference>
<feature type="compositionally biased region" description="Polar residues" evidence="3">
    <location>
        <begin position="278"/>
        <end position="290"/>
    </location>
</feature>
<feature type="repeat" description="Pumilio" evidence="2">
    <location>
        <begin position="523"/>
        <end position="558"/>
    </location>
</feature>
<dbReference type="Proteomes" id="UP001153069">
    <property type="component" value="Unassembled WGS sequence"/>
</dbReference>
<dbReference type="InterPro" id="IPR033133">
    <property type="entry name" value="PUM-HD"/>
</dbReference>
<organism evidence="5 6">
    <name type="scientific">Seminavis robusta</name>
    <dbReference type="NCBI Taxonomy" id="568900"/>
    <lineage>
        <taxon>Eukaryota</taxon>
        <taxon>Sar</taxon>
        <taxon>Stramenopiles</taxon>
        <taxon>Ochrophyta</taxon>
        <taxon>Bacillariophyta</taxon>
        <taxon>Bacillariophyceae</taxon>
        <taxon>Bacillariophycidae</taxon>
        <taxon>Naviculales</taxon>
        <taxon>Naviculaceae</taxon>
        <taxon>Seminavis</taxon>
    </lineage>
</organism>
<dbReference type="SMART" id="SM00025">
    <property type="entry name" value="Pumilio"/>
    <property type="match status" value="8"/>
</dbReference>
<dbReference type="PROSITE" id="PS50302">
    <property type="entry name" value="PUM"/>
    <property type="match status" value="7"/>
</dbReference>
<dbReference type="GO" id="GO:0005737">
    <property type="term" value="C:cytoplasm"/>
    <property type="evidence" value="ECO:0007669"/>
    <property type="project" value="TreeGrafter"/>
</dbReference>
<accession>A0A9N8E042</accession>
<feature type="repeat" description="Pumilio" evidence="2">
    <location>
        <begin position="752"/>
        <end position="789"/>
    </location>
</feature>
<dbReference type="InterPro" id="IPR016024">
    <property type="entry name" value="ARM-type_fold"/>
</dbReference>
<feature type="repeat" description="Pumilio" evidence="2">
    <location>
        <begin position="716"/>
        <end position="751"/>
    </location>
</feature>
<feature type="domain" description="PUM-HD" evidence="4">
    <location>
        <begin position="465"/>
        <end position="816"/>
    </location>
</feature>
<dbReference type="GO" id="GO:0003729">
    <property type="term" value="F:mRNA binding"/>
    <property type="evidence" value="ECO:0007669"/>
    <property type="project" value="TreeGrafter"/>
</dbReference>
<dbReference type="InterPro" id="IPR033712">
    <property type="entry name" value="Pumilio_RNA-bd"/>
</dbReference>
<sequence>MSAQPSSKPTSPVNSSSGLESRNASGNSPDAATQGEMIDSLGVALAGVNLSSSGKPSSSNGGLFSSSNDSASPFSMGTGPTQPESELGWASTFSDASKSAFSGSAAPPAPADLGQEAHVKESLDLFLSQSPSQTLGDDVFKLSTTNLPALALSEGDRRPNGESSPFGFGNNGGSNQHNGHGPSLSNNAAPAPSGVFGDMHRVPEPRARRNDSPSVTGTTASSRSASPYANHNANSSEARGGSIPAFRYDNSSGGRVGSGGDLLVHRQASYGEDDRQSQVHNMSHGYSSHPNIPALDNRGPPSQQRFGSQSGSSKNLFGTVGAGSPYEKDRNYPGQRIEPPPPPPSQHVAQSPQQQQAQPQPQVLYMAVPTPDGRGQVLQPVQMLQVQGKGFTYVVPQGVNQASLNGAMAMLPPLQNNHENGNGLIGNEQRNPTGDYRNNKSYSLDVMKQDDYNGMSKGGGKYNMTAGGHQDPASSLYATTQRPPLDALLGQVRRLSRDQVGCRLVQQALDEEGAMAATLILNEGLPFWSEAMVDPFGNYLFQKILEKITAEERIMLVKTVSSRLVNASLNLHGTRSVQKIVELCAADEDAGFNSETQDESAADILTRSLFPAAARLCIDSHGNHVIQRILLKLGSKHTKFVFDAVAASVGDVARHRHGCCVIQRCLDSPVGEARSHLVNRIVEKSLELMQDAYGNYVVQYVLDVCSDEDVHAVCESVIGKVNLLAIQKFSSNVMEKCLERCTDSVKEMYMQELSDPERVRELMMDPFGNYVVQRALSVATHSQAIRLVEAMRPHLVSTQPGFPNGQRSGGVRNTAGGRRIMAKICRRFPNFTLSAVGSQDELFSQSKNQHRQAANSFGAPGHHGLATYAPMPGGHRVQHYNGDPGAIAGPHLVMNQQQAYYDTGNVNVGYFDHTFTDHAFGGPAYGGQNYGGFPNM</sequence>
<protein>
    <submittedName>
        <fullName evidence="5">Pumilio domain-containing protein C6G9.14</fullName>
    </submittedName>
</protein>
<feature type="compositionally biased region" description="Low complexity" evidence="3">
    <location>
        <begin position="299"/>
        <end position="313"/>
    </location>
</feature>
<dbReference type="PROSITE" id="PS50303">
    <property type="entry name" value="PUM_HD"/>
    <property type="match status" value="1"/>
</dbReference>
<feature type="region of interest" description="Disordered" evidence="3">
    <location>
        <begin position="1"/>
        <end position="117"/>
    </location>
</feature>